<evidence type="ECO:0000313" key="7">
    <source>
        <dbReference type="EMBL" id="KAK7843255.1"/>
    </source>
</evidence>
<evidence type="ECO:0000256" key="3">
    <source>
        <dbReference type="ARBA" id="ARBA00022896"/>
    </source>
</evidence>
<dbReference type="GO" id="GO:0016491">
    <property type="term" value="F:oxidoreductase activity"/>
    <property type="evidence" value="ECO:0007669"/>
    <property type="project" value="UniProtKB-KW"/>
</dbReference>
<comment type="caution">
    <text evidence="7">The sequence shown here is derived from an EMBL/GenBank/DDBJ whole genome shotgun (WGS) entry which is preliminary data.</text>
</comment>
<protein>
    <submittedName>
        <fullName evidence="7">Protein dmr6-like oxygenase 2</fullName>
    </submittedName>
</protein>
<comment type="similarity">
    <text evidence="1 5">Belongs to the iron/ascorbate-dependent oxidoreductase family.</text>
</comment>
<dbReference type="PROSITE" id="PS51471">
    <property type="entry name" value="FE2OG_OXY"/>
    <property type="match status" value="1"/>
</dbReference>
<dbReference type="GO" id="GO:0046872">
    <property type="term" value="F:metal ion binding"/>
    <property type="evidence" value="ECO:0007669"/>
    <property type="project" value="UniProtKB-KW"/>
</dbReference>
<dbReference type="InterPro" id="IPR050295">
    <property type="entry name" value="Plant_2OG-oxidoreductases"/>
</dbReference>
<dbReference type="Proteomes" id="UP000237347">
    <property type="component" value="Unassembled WGS sequence"/>
</dbReference>
<evidence type="ECO:0000313" key="8">
    <source>
        <dbReference type="Proteomes" id="UP000237347"/>
    </source>
</evidence>
<dbReference type="GO" id="GO:0031418">
    <property type="term" value="F:L-ascorbic acid binding"/>
    <property type="evidence" value="ECO:0007669"/>
    <property type="project" value="UniProtKB-KW"/>
</dbReference>
<dbReference type="Gene3D" id="2.60.120.330">
    <property type="entry name" value="B-lactam Antibiotic, Isopenicillin N Synthase, Chain"/>
    <property type="match status" value="2"/>
</dbReference>
<keyword evidence="4 5" id="KW-0408">Iron</keyword>
<dbReference type="Pfam" id="PF14226">
    <property type="entry name" value="DIOX_N"/>
    <property type="match status" value="1"/>
</dbReference>
<dbReference type="SUPFAM" id="SSF51197">
    <property type="entry name" value="Clavaminate synthase-like"/>
    <property type="match status" value="2"/>
</dbReference>
<evidence type="ECO:0000256" key="4">
    <source>
        <dbReference type="ARBA" id="ARBA00023004"/>
    </source>
</evidence>
<keyword evidence="3" id="KW-0847">Vitamin C</keyword>
<proteinExistence type="inferred from homology"/>
<evidence type="ECO:0000256" key="2">
    <source>
        <dbReference type="ARBA" id="ARBA00022723"/>
    </source>
</evidence>
<dbReference type="InterPro" id="IPR044861">
    <property type="entry name" value="IPNS-like_FE2OG_OXY"/>
</dbReference>
<keyword evidence="8" id="KW-1185">Reference proteome</keyword>
<dbReference type="AlphaFoldDB" id="A0AAW0KWN8"/>
<keyword evidence="5" id="KW-0560">Oxidoreductase</keyword>
<evidence type="ECO:0000256" key="1">
    <source>
        <dbReference type="ARBA" id="ARBA00008056"/>
    </source>
</evidence>
<keyword evidence="2 5" id="KW-0479">Metal-binding</keyword>
<evidence type="ECO:0000256" key="5">
    <source>
        <dbReference type="RuleBase" id="RU003682"/>
    </source>
</evidence>
<feature type="domain" description="Fe2OG dioxygenase" evidence="6">
    <location>
        <begin position="222"/>
        <end position="322"/>
    </location>
</feature>
<dbReference type="InterPro" id="IPR027443">
    <property type="entry name" value="IPNS-like_sf"/>
</dbReference>
<organism evidence="7 8">
    <name type="scientific">Quercus suber</name>
    <name type="common">Cork oak</name>
    <dbReference type="NCBI Taxonomy" id="58331"/>
    <lineage>
        <taxon>Eukaryota</taxon>
        <taxon>Viridiplantae</taxon>
        <taxon>Streptophyta</taxon>
        <taxon>Embryophyta</taxon>
        <taxon>Tracheophyta</taxon>
        <taxon>Spermatophyta</taxon>
        <taxon>Magnoliopsida</taxon>
        <taxon>eudicotyledons</taxon>
        <taxon>Gunneridae</taxon>
        <taxon>Pentapetalae</taxon>
        <taxon>rosids</taxon>
        <taxon>fabids</taxon>
        <taxon>Fagales</taxon>
        <taxon>Fagaceae</taxon>
        <taxon>Quercus</taxon>
    </lineage>
</organism>
<dbReference type="EMBL" id="PKMF04000207">
    <property type="protein sequence ID" value="KAK7843255.1"/>
    <property type="molecule type" value="Genomic_DNA"/>
</dbReference>
<accession>A0AAW0KWN8</accession>
<name>A0AAW0KWN8_QUESU</name>
<dbReference type="InterPro" id="IPR026992">
    <property type="entry name" value="DIOX_N"/>
</dbReference>
<evidence type="ECO:0000259" key="6">
    <source>
        <dbReference type="PROSITE" id="PS51471"/>
    </source>
</evidence>
<dbReference type="Pfam" id="PF03171">
    <property type="entry name" value="2OG-FeII_Oxy"/>
    <property type="match status" value="1"/>
</dbReference>
<gene>
    <name evidence="7" type="primary">DLO2_16</name>
    <name evidence="7" type="ORF">CFP56_012779</name>
</gene>
<sequence>MDFRKETVRYCGHVQVLISSLLQPELLSYLFMEMKPFQLANNTPLSLSPNFILPVNKRPNLLKVLPSASIPIIDLNDHDIDDGQGPSPLVSKISQACEEYGLFHIINHGVPKELCQKTLSVVREQYLTKDHTKQVKVFNYYQKVQKYEGIEKVKMWSETFSHPWHHTEDFTHLLPTNPPQYREVFAEYARKIGGLFDRLLSLISRGLGLENDCLKRRIGERPRLNCQANYYPPCPDPELTIGLPEHNDLGSIAVLLQVEGVTGLQVIKDRKWLPVDPVPNAFVINLADQIQVLSNGKFQSVRHRAVTNKLLPRLSLGMFYNPNYDTVIGPIEDLIDEEHPPKYRKYSFKEYMEEFYRQEGKRRLPRLSLPMFYTPNNDTGIGPIEDLINEGHPPMYQKIQNNSYKELMDKLYRQQGARRRVEEAFELQHYECGLHLPCIGAFFF</sequence>
<dbReference type="InterPro" id="IPR005123">
    <property type="entry name" value="Oxoglu/Fe-dep_dioxygenase_dom"/>
</dbReference>
<reference evidence="7 8" key="1">
    <citation type="journal article" date="2018" name="Sci. Data">
        <title>The draft genome sequence of cork oak.</title>
        <authorList>
            <person name="Ramos A.M."/>
            <person name="Usie A."/>
            <person name="Barbosa P."/>
            <person name="Barros P.M."/>
            <person name="Capote T."/>
            <person name="Chaves I."/>
            <person name="Simoes F."/>
            <person name="Abreu I."/>
            <person name="Carrasquinho I."/>
            <person name="Faro C."/>
            <person name="Guimaraes J.B."/>
            <person name="Mendonca D."/>
            <person name="Nobrega F."/>
            <person name="Rodrigues L."/>
            <person name="Saibo N.J.M."/>
            <person name="Varela M.C."/>
            <person name="Egas C."/>
            <person name="Matos J."/>
            <person name="Miguel C.M."/>
            <person name="Oliveira M.M."/>
            <person name="Ricardo C.P."/>
            <person name="Goncalves S."/>
        </authorList>
    </citation>
    <scope>NUCLEOTIDE SEQUENCE [LARGE SCALE GENOMIC DNA]</scope>
    <source>
        <strain evidence="8">cv. HL8</strain>
    </source>
</reference>
<dbReference type="PANTHER" id="PTHR47991">
    <property type="entry name" value="OXOGLUTARATE/IRON-DEPENDENT DIOXYGENASE"/>
    <property type="match status" value="1"/>
</dbReference>